<evidence type="ECO:0000313" key="4">
    <source>
        <dbReference type="Proteomes" id="UP000640052"/>
    </source>
</evidence>
<dbReference type="GO" id="GO:0005829">
    <property type="term" value="C:cytosol"/>
    <property type="evidence" value="ECO:0007669"/>
    <property type="project" value="TreeGrafter"/>
</dbReference>
<proteinExistence type="predicted"/>
<dbReference type="Proteomes" id="UP000640052">
    <property type="component" value="Unassembled WGS sequence"/>
</dbReference>
<comment type="caution">
    <text evidence="3">The sequence shown here is derived from an EMBL/GenBank/DDBJ whole genome shotgun (WGS) entry which is preliminary data.</text>
</comment>
<keyword evidence="1" id="KW-0238">DNA-binding</keyword>
<name>A0A919UUV5_9ACTN</name>
<dbReference type="CDD" id="cd00093">
    <property type="entry name" value="HTH_XRE"/>
    <property type="match status" value="1"/>
</dbReference>
<evidence type="ECO:0000259" key="2">
    <source>
        <dbReference type="PROSITE" id="PS50943"/>
    </source>
</evidence>
<dbReference type="PANTHER" id="PTHR46797">
    <property type="entry name" value="HTH-TYPE TRANSCRIPTIONAL REGULATOR"/>
    <property type="match status" value="1"/>
</dbReference>
<evidence type="ECO:0000313" key="3">
    <source>
        <dbReference type="EMBL" id="GIH28775.1"/>
    </source>
</evidence>
<dbReference type="PANTHER" id="PTHR46797:SF1">
    <property type="entry name" value="METHYLPHOSPHONATE SYNTHASE"/>
    <property type="match status" value="1"/>
</dbReference>
<dbReference type="SUPFAM" id="SSF47413">
    <property type="entry name" value="lambda repressor-like DNA-binding domains"/>
    <property type="match status" value="1"/>
</dbReference>
<accession>A0A919UUV5</accession>
<feature type="domain" description="HTH cro/C1-type" evidence="2">
    <location>
        <begin position="13"/>
        <end position="66"/>
    </location>
</feature>
<gene>
    <name evidence="3" type="ORF">Aph01nite_70850</name>
</gene>
<dbReference type="RefSeq" id="WP_204045394.1">
    <property type="nucleotide sequence ID" value="NZ_BOOA01000094.1"/>
</dbReference>
<dbReference type="InterPro" id="IPR001387">
    <property type="entry name" value="Cro/C1-type_HTH"/>
</dbReference>
<dbReference type="SMART" id="SM00530">
    <property type="entry name" value="HTH_XRE"/>
    <property type="match status" value="1"/>
</dbReference>
<dbReference type="GO" id="GO:0003700">
    <property type="term" value="F:DNA-binding transcription factor activity"/>
    <property type="evidence" value="ECO:0007669"/>
    <property type="project" value="TreeGrafter"/>
</dbReference>
<evidence type="ECO:0000256" key="1">
    <source>
        <dbReference type="ARBA" id="ARBA00023125"/>
    </source>
</evidence>
<dbReference type="Pfam" id="PF13432">
    <property type="entry name" value="TPR_16"/>
    <property type="match status" value="1"/>
</dbReference>
<dbReference type="InterPro" id="IPR011990">
    <property type="entry name" value="TPR-like_helical_dom_sf"/>
</dbReference>
<dbReference type="EMBL" id="BOOA01000094">
    <property type="protein sequence ID" value="GIH28775.1"/>
    <property type="molecule type" value="Genomic_DNA"/>
</dbReference>
<dbReference type="SUPFAM" id="SSF48452">
    <property type="entry name" value="TPR-like"/>
    <property type="match status" value="1"/>
</dbReference>
<dbReference type="InterPro" id="IPR050807">
    <property type="entry name" value="TransReg_Diox_bact_type"/>
</dbReference>
<dbReference type="PROSITE" id="PS50943">
    <property type="entry name" value="HTH_CROC1"/>
    <property type="match status" value="1"/>
</dbReference>
<dbReference type="GO" id="GO:0003677">
    <property type="term" value="F:DNA binding"/>
    <property type="evidence" value="ECO:0007669"/>
    <property type="project" value="UniProtKB-KW"/>
</dbReference>
<sequence>MLKASQPTFGKQLRARRIERGLSQKALAGDIVTSSYISLLETGDRVPTLDIVLQLADALHTTLEDLIGDDYRQLFGHRPNSDAPLVTELVQARSLMELGNYAGARTSLQATLDRARTSGDDDELLRVGVEFSRVLAAIADHPARLELLDSLIGVADGRSLDAVAVSLRIDRISTLRELGRLDEARGAALALVAQPVLADPAQRHELVRLLGVLISVLCEMGELQDVEALTGKLLAEADASAEPALMGRAHWLAGMAAVRLGHDADAIAELAKARELLRFDAMSVLEWLRFSRSAAGILLEAGSPDAGLTWLAAAESAVAVTDTTAERNAVKRVRAQYELAHGNTEAAATLFAELTQGDQGLTGLDLVMALRGHAQALRLLGRLDEAVQALRRAVTLYEESGSYRQVAALWREIEELREAS</sequence>
<organism evidence="3 4">
    <name type="scientific">Acrocarpospora phusangensis</name>
    <dbReference type="NCBI Taxonomy" id="1070424"/>
    <lineage>
        <taxon>Bacteria</taxon>
        <taxon>Bacillati</taxon>
        <taxon>Actinomycetota</taxon>
        <taxon>Actinomycetes</taxon>
        <taxon>Streptosporangiales</taxon>
        <taxon>Streptosporangiaceae</taxon>
        <taxon>Acrocarpospora</taxon>
    </lineage>
</organism>
<dbReference type="AlphaFoldDB" id="A0A919UUV5"/>
<dbReference type="Pfam" id="PF13560">
    <property type="entry name" value="HTH_31"/>
    <property type="match status" value="1"/>
</dbReference>
<reference evidence="3" key="1">
    <citation type="submission" date="2021-01" db="EMBL/GenBank/DDBJ databases">
        <title>Whole genome shotgun sequence of Acrocarpospora phusangensis NBRC 108782.</title>
        <authorList>
            <person name="Komaki H."/>
            <person name="Tamura T."/>
        </authorList>
    </citation>
    <scope>NUCLEOTIDE SEQUENCE</scope>
    <source>
        <strain evidence="3">NBRC 108782</strain>
    </source>
</reference>
<dbReference type="InterPro" id="IPR010982">
    <property type="entry name" value="Lambda_DNA-bd_dom_sf"/>
</dbReference>
<keyword evidence="4" id="KW-1185">Reference proteome</keyword>
<protein>
    <recommendedName>
        <fullName evidence="2">HTH cro/C1-type domain-containing protein</fullName>
    </recommendedName>
</protein>
<dbReference type="Gene3D" id="1.10.260.40">
    <property type="entry name" value="lambda repressor-like DNA-binding domains"/>
    <property type="match status" value="1"/>
</dbReference>
<dbReference type="Gene3D" id="1.25.40.10">
    <property type="entry name" value="Tetratricopeptide repeat domain"/>
    <property type="match status" value="1"/>
</dbReference>